<keyword evidence="3" id="KW-1185">Reference proteome</keyword>
<evidence type="ECO:0000256" key="1">
    <source>
        <dbReference type="SAM" id="MobiDB-lite"/>
    </source>
</evidence>
<dbReference type="GO" id="GO:0006508">
    <property type="term" value="P:proteolysis"/>
    <property type="evidence" value="ECO:0007669"/>
    <property type="project" value="InterPro"/>
</dbReference>
<proteinExistence type="predicted"/>
<reference evidence="2 3" key="1">
    <citation type="submission" date="2018-01" db="EMBL/GenBank/DDBJ databases">
        <title>Complete genome sequence of Streptomyces lunaelactis MM109T, a Ferroverdin A producer isolated from cave moonmilk deposits.</title>
        <authorList>
            <person name="Naome A."/>
            <person name="Martinet L."/>
            <person name="Maciejewska M."/>
            <person name="Anderssen S."/>
            <person name="Adam D."/>
            <person name="Tenconi E."/>
            <person name="Deflandre B."/>
            <person name="Arguelles-Arias A."/>
            <person name="Calusinska M."/>
            <person name="Copieters W."/>
            <person name="Karim L."/>
            <person name="Hanikenne M."/>
            <person name="Baurain D."/>
            <person name="van Wezel G."/>
            <person name="Smargiasso N."/>
            <person name="de Pauw E."/>
            <person name="Delfosse P."/>
            <person name="Rigali S."/>
        </authorList>
    </citation>
    <scope>NUCLEOTIDE SEQUENCE [LARGE SCALE GENOMIC DNA]</scope>
    <source>
        <strain evidence="2 3">MM109</strain>
    </source>
</reference>
<accession>A0A2R4T2N4</accession>
<dbReference type="PANTHER" id="PTHR10443:SF12">
    <property type="entry name" value="DIPEPTIDASE"/>
    <property type="match status" value="1"/>
</dbReference>
<dbReference type="EMBL" id="CP026304">
    <property type="protein sequence ID" value="AVZ73395.1"/>
    <property type="molecule type" value="Genomic_DNA"/>
</dbReference>
<dbReference type="Gene3D" id="3.20.20.140">
    <property type="entry name" value="Metal-dependent hydrolases"/>
    <property type="match status" value="1"/>
</dbReference>
<protein>
    <submittedName>
        <fullName evidence="2">Dipeptidase</fullName>
    </submittedName>
</protein>
<dbReference type="PROSITE" id="PS51365">
    <property type="entry name" value="RENAL_DIPEPTIDASE_2"/>
    <property type="match status" value="1"/>
</dbReference>
<dbReference type="GO" id="GO:0070573">
    <property type="term" value="F:metallodipeptidase activity"/>
    <property type="evidence" value="ECO:0007669"/>
    <property type="project" value="InterPro"/>
</dbReference>
<dbReference type="Pfam" id="PF01244">
    <property type="entry name" value="Peptidase_M19"/>
    <property type="match status" value="1"/>
</dbReference>
<dbReference type="InterPro" id="IPR032466">
    <property type="entry name" value="Metal_Hydrolase"/>
</dbReference>
<sequence length="371" mass="39374">MADLQDDPDAATVAVGDLGDPAAHDPAPPMPRPSTKESAEAADSAGHAPGSLERARELLAAHPIADGYSGLARVLRDTPSCDLEQGDRLLETDIPRLRDGGVGAQFWALHMPPECTGDGALSATLEQIDLVRSQVAAWPEGLRLALSANDMADARNCGRVATLLGPVAGAALCDSLGTLRAYHALGVRSVTLAGTRWTDGTGLTRFGHEVVREMNRLGVLVDLSGCSPETMRRTLTVARAPVVISHHPGQVPDDVLSLLRANHGVCMVVCTAETIRETADRLDHVREVAGPESVALSGAYDTGTPHAPSLKDVSCFPRLIAELLNRDWPDADIESLTWLNVSRVLRDAEFQARATRPRRAPSTATLTALDA</sequence>
<dbReference type="KEGG" id="slk:SLUN_15610"/>
<dbReference type="AlphaFoldDB" id="A0A2R4T2N4"/>
<dbReference type="RefSeq" id="WP_108149071.1">
    <property type="nucleotide sequence ID" value="NZ_CP026304.1"/>
</dbReference>
<feature type="region of interest" description="Disordered" evidence="1">
    <location>
        <begin position="1"/>
        <end position="50"/>
    </location>
</feature>
<dbReference type="GeneID" id="55656695"/>
<dbReference type="Proteomes" id="UP000244201">
    <property type="component" value="Chromosome"/>
</dbReference>
<dbReference type="SUPFAM" id="SSF51556">
    <property type="entry name" value="Metallo-dependent hydrolases"/>
    <property type="match status" value="1"/>
</dbReference>
<organism evidence="2 3">
    <name type="scientific">Streptomyces lunaelactis</name>
    <dbReference type="NCBI Taxonomy" id="1535768"/>
    <lineage>
        <taxon>Bacteria</taxon>
        <taxon>Bacillati</taxon>
        <taxon>Actinomycetota</taxon>
        <taxon>Actinomycetes</taxon>
        <taxon>Kitasatosporales</taxon>
        <taxon>Streptomycetaceae</taxon>
        <taxon>Streptomyces</taxon>
    </lineage>
</organism>
<gene>
    <name evidence="2" type="ORF">SLUN_15610</name>
</gene>
<dbReference type="OrthoDB" id="9804920at2"/>
<dbReference type="InterPro" id="IPR008257">
    <property type="entry name" value="Pept_M19"/>
</dbReference>
<name>A0A2R4T2N4_9ACTN</name>
<evidence type="ECO:0000313" key="3">
    <source>
        <dbReference type="Proteomes" id="UP000244201"/>
    </source>
</evidence>
<evidence type="ECO:0000313" key="2">
    <source>
        <dbReference type="EMBL" id="AVZ73395.1"/>
    </source>
</evidence>
<dbReference type="PANTHER" id="PTHR10443">
    <property type="entry name" value="MICROSOMAL DIPEPTIDASE"/>
    <property type="match status" value="1"/>
</dbReference>